<dbReference type="RefSeq" id="WP_187519143.1">
    <property type="nucleotide sequence ID" value="NZ_JACONV010000011.1"/>
</dbReference>
<evidence type="ECO:0000313" key="3">
    <source>
        <dbReference type="Proteomes" id="UP000660131"/>
    </source>
</evidence>
<evidence type="ECO:0000256" key="1">
    <source>
        <dbReference type="ARBA" id="ARBA00043985"/>
    </source>
</evidence>
<name>A0ABR7BGY3_9PSED</name>
<reference evidence="2 3" key="1">
    <citation type="submission" date="2020-08" db="EMBL/GenBank/DDBJ databases">
        <title>Putative novel bacterial strains isolated from necrotic wheat leaf tissues caused by Xanthomonas translucens.</title>
        <authorList>
            <person name="Tambong J.T."/>
        </authorList>
    </citation>
    <scope>NUCLEOTIDE SEQUENCE [LARGE SCALE GENOMIC DNA]</scope>
    <source>
        <strain evidence="2 3">DOAB 1067</strain>
    </source>
</reference>
<dbReference type="Pfam" id="PF04012">
    <property type="entry name" value="PspA_IM30"/>
    <property type="match status" value="1"/>
</dbReference>
<dbReference type="InterPro" id="IPR007157">
    <property type="entry name" value="PspA_VIPP1"/>
</dbReference>
<dbReference type="Proteomes" id="UP000660131">
    <property type="component" value="Unassembled WGS sequence"/>
</dbReference>
<gene>
    <name evidence="2" type="ORF">H8S56_15660</name>
</gene>
<comment type="caution">
    <text evidence="2">The sequence shown here is derived from an EMBL/GenBank/DDBJ whole genome shotgun (WGS) entry which is preliminary data.</text>
</comment>
<proteinExistence type="inferred from homology"/>
<sequence length="232" mass="25437">MARIWTKIVTALRGGASEAAGVIMARQALHILDQEIQSAQERLDVSRSSLAGLMAKNLHAKRQLTQNQARVALLTRDAERALQGQDESAALDIAARIGHLERLMVEDARIAQGYATAVSSLSAGLRVSEQKLLALRQQVEVVRTTERVQQAQGIWSASCGDSADRLRKATDGLNDIRQRQLETEARLEVHEASSLADIDLEQRLRDARIILDSSSAHAVLQRIKSNSPHQSA</sequence>
<keyword evidence="3" id="KW-1185">Reference proteome</keyword>
<comment type="similarity">
    <text evidence="1">Belongs to the PspA/Vipp/IM30 family.</text>
</comment>
<organism evidence="2 3">
    <name type="scientific">Pseudomonas triticifolii</name>
    <dbReference type="NCBI Taxonomy" id="2762592"/>
    <lineage>
        <taxon>Bacteria</taxon>
        <taxon>Pseudomonadati</taxon>
        <taxon>Pseudomonadota</taxon>
        <taxon>Gammaproteobacteria</taxon>
        <taxon>Pseudomonadales</taxon>
        <taxon>Pseudomonadaceae</taxon>
        <taxon>Pseudomonas</taxon>
    </lineage>
</organism>
<protein>
    <submittedName>
        <fullName evidence="2">PspA/IM30 family protein</fullName>
    </submittedName>
</protein>
<dbReference type="EMBL" id="JACONV010000011">
    <property type="protein sequence ID" value="MBC3956447.1"/>
    <property type="molecule type" value="Genomic_DNA"/>
</dbReference>
<accession>A0ABR7BGY3</accession>
<evidence type="ECO:0000313" key="2">
    <source>
        <dbReference type="EMBL" id="MBC3956447.1"/>
    </source>
</evidence>